<dbReference type="GeneID" id="101852270"/>
<dbReference type="InterPro" id="IPR047089">
    <property type="entry name" value="Asp-tRNA-ligase_1_N"/>
</dbReference>
<dbReference type="GO" id="GO:0016874">
    <property type="term" value="F:ligase activity"/>
    <property type="evidence" value="ECO:0007669"/>
    <property type="project" value="UniProtKB-KW"/>
</dbReference>
<reference evidence="9" key="1">
    <citation type="submission" date="2025-08" db="UniProtKB">
        <authorList>
            <consortium name="RefSeq"/>
        </authorList>
    </citation>
    <scope>IDENTIFICATION</scope>
</reference>
<dbReference type="InterPro" id="IPR029351">
    <property type="entry name" value="GAD_dom"/>
</dbReference>
<dbReference type="SUPFAM" id="SSF55681">
    <property type="entry name" value="Class II aaRS and biotin synthetases"/>
    <property type="match status" value="1"/>
</dbReference>
<evidence type="ECO:0000313" key="9">
    <source>
        <dbReference type="RefSeq" id="XP_012943217.1"/>
    </source>
</evidence>
<dbReference type="NCBIfam" id="NF001750">
    <property type="entry name" value="PRK00476.1"/>
    <property type="match status" value="1"/>
</dbReference>
<organism evidence="8 9">
    <name type="scientific">Aplysia californica</name>
    <name type="common">California sea hare</name>
    <dbReference type="NCBI Taxonomy" id="6500"/>
    <lineage>
        <taxon>Eukaryota</taxon>
        <taxon>Metazoa</taxon>
        <taxon>Spiralia</taxon>
        <taxon>Lophotrochozoa</taxon>
        <taxon>Mollusca</taxon>
        <taxon>Gastropoda</taxon>
        <taxon>Heterobranchia</taxon>
        <taxon>Euthyneura</taxon>
        <taxon>Tectipleura</taxon>
        <taxon>Aplysiida</taxon>
        <taxon>Aplysioidea</taxon>
        <taxon>Aplysiidae</taxon>
        <taxon>Aplysia</taxon>
    </lineage>
</organism>
<dbReference type="RefSeq" id="XP_012943217.1">
    <property type="nucleotide sequence ID" value="XM_013087763.2"/>
</dbReference>
<keyword evidence="3" id="KW-0547">Nucleotide-binding</keyword>
<keyword evidence="6" id="KW-0030">Aminoacyl-tRNA synthetase</keyword>
<keyword evidence="5" id="KW-0648">Protein biosynthesis</keyword>
<dbReference type="HAMAP" id="MF_00044">
    <property type="entry name" value="Asp_tRNA_synth_type1"/>
    <property type="match status" value="1"/>
</dbReference>
<dbReference type="NCBIfam" id="TIGR00459">
    <property type="entry name" value="aspS_bact"/>
    <property type="match status" value="1"/>
</dbReference>
<evidence type="ECO:0000256" key="4">
    <source>
        <dbReference type="ARBA" id="ARBA00022840"/>
    </source>
</evidence>
<keyword evidence="4" id="KW-0067">ATP-binding</keyword>
<dbReference type="SUPFAM" id="SSF50249">
    <property type="entry name" value="Nucleic acid-binding proteins"/>
    <property type="match status" value="1"/>
</dbReference>
<evidence type="ECO:0000256" key="2">
    <source>
        <dbReference type="ARBA" id="ARBA00022598"/>
    </source>
</evidence>
<dbReference type="PRINTS" id="PR01042">
    <property type="entry name" value="TRNASYNTHASP"/>
</dbReference>
<dbReference type="PANTHER" id="PTHR22594">
    <property type="entry name" value="ASPARTYL/LYSYL-TRNA SYNTHETASE"/>
    <property type="match status" value="1"/>
</dbReference>
<dbReference type="SUPFAM" id="SSF55261">
    <property type="entry name" value="GAD domain-like"/>
    <property type="match status" value="1"/>
</dbReference>
<evidence type="ECO:0000259" key="7">
    <source>
        <dbReference type="PROSITE" id="PS50862"/>
    </source>
</evidence>
<keyword evidence="2 9" id="KW-0436">Ligase</keyword>
<dbReference type="InterPro" id="IPR004115">
    <property type="entry name" value="GAD-like_sf"/>
</dbReference>
<dbReference type="Pfam" id="PF02938">
    <property type="entry name" value="GAD"/>
    <property type="match status" value="1"/>
</dbReference>
<name>A0ABM1A969_APLCA</name>
<protein>
    <submittedName>
        <fullName evidence="9">Aspartate--tRNA ligase, mitochondrial</fullName>
    </submittedName>
</protein>
<dbReference type="CDD" id="cd04317">
    <property type="entry name" value="EcAspRS_like_N"/>
    <property type="match status" value="1"/>
</dbReference>
<dbReference type="InterPro" id="IPR002312">
    <property type="entry name" value="Asp/Asn-tRNA-synth_IIb"/>
</dbReference>
<evidence type="ECO:0000256" key="5">
    <source>
        <dbReference type="ARBA" id="ARBA00022917"/>
    </source>
</evidence>
<dbReference type="Gene3D" id="3.30.930.10">
    <property type="entry name" value="Bira Bifunctional Protein, Domain 2"/>
    <property type="match status" value="1"/>
</dbReference>
<sequence length="641" mass="71950">MAAPMRICRRYLIQCLHCRKNLNFISSSRYFSTDQEQDSASTGTSFSYRTHLCGELTRSHVGQTVRLSGWLQYHRLSGAFIVLRDWQGLIQLLIPQHKVEETQNFPLESVLEVTGDVQLRPPGQENESMSTGDVEVAVKDIKVLNPCKTNLPFEVRTFNKVKENLRIKHRYLELRLPHLQHALRLRSQFVMALRNFLAHENEFVEVETPTLFRRTPGGAREFIVPTHSPGKFYSLPQSPQQFKQLLMVGGVDRYFQIARCYRDEGSKPDRQPEFTQVDLEMSFVSQEDVVLLVERLLERSWPGEKGEVKGPFPHMTYHQAMTKYGCDKPDLRLPWQVVEVTDLVRDSCPPVFQPYLETPGASIQALRVKDGVKHLSNKQLDALKQSVFEKVGDSVKLVPVKVRSDETWGSGVGQQLGDSVRSAIQDRLDVAAGDLLVFAAGQGFLPHTGLGLVRLQSADMLEAKGFTVREDGFHFLWVDTFPLFLPKEDGSPGLESAHHPFTAPHPEDVGLVYTAPEQVRSQHYDLVLNGSEIGGGSIRVHDSHLQRYILQTVLQENCSELEHLLEALDSGCPPHGGIALGLDRLMAIMLGTDSIRDVIAFPKVSEGHDPLSRAPAAVAEKDLDYYNIHLVNLPEDGGSGV</sequence>
<gene>
    <name evidence="9" type="primary">LOC101852270</name>
</gene>
<accession>A0ABM1A969</accession>
<dbReference type="InterPro" id="IPR004364">
    <property type="entry name" value="Aa-tRNA-synt_II"/>
</dbReference>
<evidence type="ECO:0000256" key="6">
    <source>
        <dbReference type="ARBA" id="ARBA00023146"/>
    </source>
</evidence>
<dbReference type="InterPro" id="IPR006195">
    <property type="entry name" value="aa-tRNA-synth_II"/>
</dbReference>
<dbReference type="Gene3D" id="2.40.50.140">
    <property type="entry name" value="Nucleic acid-binding proteins"/>
    <property type="match status" value="1"/>
</dbReference>
<dbReference type="InterPro" id="IPR004524">
    <property type="entry name" value="Asp-tRNA-ligase_1"/>
</dbReference>
<dbReference type="PANTHER" id="PTHR22594:SF5">
    <property type="entry name" value="ASPARTATE--TRNA LIGASE, MITOCHONDRIAL"/>
    <property type="match status" value="1"/>
</dbReference>
<evidence type="ECO:0000256" key="3">
    <source>
        <dbReference type="ARBA" id="ARBA00022741"/>
    </source>
</evidence>
<comment type="similarity">
    <text evidence="1">Belongs to the class-II aminoacyl-tRNA synthetase family. Type 1 subfamily.</text>
</comment>
<feature type="domain" description="Aminoacyl-transfer RNA synthetases class-II family profile" evidence="7">
    <location>
        <begin position="183"/>
        <end position="602"/>
    </location>
</feature>
<dbReference type="PROSITE" id="PS50862">
    <property type="entry name" value="AA_TRNA_LIGASE_II"/>
    <property type="match status" value="1"/>
</dbReference>
<dbReference type="Pfam" id="PF00152">
    <property type="entry name" value="tRNA-synt_2"/>
    <property type="match status" value="1"/>
</dbReference>
<proteinExistence type="inferred from homology"/>
<dbReference type="Proteomes" id="UP000694888">
    <property type="component" value="Unplaced"/>
</dbReference>
<evidence type="ECO:0000256" key="1">
    <source>
        <dbReference type="ARBA" id="ARBA00006303"/>
    </source>
</evidence>
<evidence type="ECO:0000313" key="8">
    <source>
        <dbReference type="Proteomes" id="UP000694888"/>
    </source>
</evidence>
<dbReference type="Gene3D" id="3.30.1360.30">
    <property type="entry name" value="GAD-like domain"/>
    <property type="match status" value="1"/>
</dbReference>
<keyword evidence="8" id="KW-1185">Reference proteome</keyword>
<dbReference type="InterPro" id="IPR012340">
    <property type="entry name" value="NA-bd_OB-fold"/>
</dbReference>
<dbReference type="InterPro" id="IPR045864">
    <property type="entry name" value="aa-tRNA-synth_II/BPL/LPL"/>
</dbReference>